<evidence type="ECO:0000313" key="2">
    <source>
        <dbReference type="Proteomes" id="UP000249464"/>
    </source>
</evidence>
<dbReference type="AlphaFoldDB" id="A0A2X0M3P5"/>
<reference evidence="1 2" key="1">
    <citation type="submission" date="2016-11" db="EMBL/GenBank/DDBJ databases">
        <authorList>
            <person name="Jaros S."/>
            <person name="Januszkiewicz K."/>
            <person name="Wedrychowicz H."/>
        </authorList>
    </citation>
    <scope>NUCLEOTIDE SEQUENCE [LARGE SCALE GENOMIC DNA]</scope>
</reference>
<proteinExistence type="predicted"/>
<protein>
    <submittedName>
        <fullName evidence="1">BQ5605_C003g01904 protein</fullName>
    </submittedName>
</protein>
<name>A0A2X0M3P5_9BASI</name>
<gene>
    <name evidence="1" type="primary">BQ5605_C003g01904</name>
    <name evidence="1" type="ORF">BQ5605_C003G01904</name>
</gene>
<organism evidence="1 2">
    <name type="scientific">Microbotryum silenes-dioicae</name>
    <dbReference type="NCBI Taxonomy" id="796604"/>
    <lineage>
        <taxon>Eukaryota</taxon>
        <taxon>Fungi</taxon>
        <taxon>Dikarya</taxon>
        <taxon>Basidiomycota</taxon>
        <taxon>Pucciniomycotina</taxon>
        <taxon>Microbotryomycetes</taxon>
        <taxon>Microbotryales</taxon>
        <taxon>Microbotryaceae</taxon>
        <taxon>Microbotryum</taxon>
    </lineage>
</organism>
<dbReference type="Proteomes" id="UP000249464">
    <property type="component" value="Unassembled WGS sequence"/>
</dbReference>
<dbReference type="STRING" id="796604.A0A2X0M3P5"/>
<keyword evidence="2" id="KW-1185">Reference proteome</keyword>
<sequence length="471" mass="52004">MSAEAQKQVITRRLHLAAYDQVRPRSAPTCAHAIGVTLCGDLLQVYLVNASGAFTTNARKCDEEAVLLRRVLSRLIELDDDGLRMLASTNKVDDVFGSFVVSDKLFQPRAHDSESELGDVRDIEIWQKLIQRRNRAGLTTSAFHGTARHAPVDPISITPITSTSPNPAAEYAVTISWAEQSLLDDVIALRRKMHAASGADTEGLSLSAGIYRGGLRTLPAFFGDDESFDDIGPRALEVVFHRQCYRPLNTATTTRELAQAVLGVVKADTPIPTTMQDTETSTSWGISTGISRTITSLSTATVSAPSSIITSPSHMIDLVPSCTIEYDSCVLPSGTWPYLACSILAQPQQPLGVVHERWHDIESLFYVVMEIAFREPYKGNDEVLVMTPKGETIWRHWNSPEAHVVYALKYMLRMDMAYEPALEGCAHRFTGIQLLLDILRRNSQLGELWGPSKAMSHESIISDIEQLLLLL</sequence>
<dbReference type="EMBL" id="FQNC01000042">
    <property type="protein sequence ID" value="SGY37866.1"/>
    <property type="molecule type" value="Genomic_DNA"/>
</dbReference>
<accession>A0A2X0M3P5</accession>
<evidence type="ECO:0000313" key="1">
    <source>
        <dbReference type="EMBL" id="SGY37866.1"/>
    </source>
</evidence>